<dbReference type="KEGG" id="tcd:AAIA72_05520"/>
<dbReference type="EMBL" id="CP154858">
    <property type="protein sequence ID" value="XDT73430.1"/>
    <property type="molecule type" value="Genomic_DNA"/>
</dbReference>
<accession>A0AB39V068</accession>
<dbReference type="InterPro" id="IPR009875">
    <property type="entry name" value="PilZ_domain"/>
</dbReference>
<evidence type="ECO:0000259" key="1">
    <source>
        <dbReference type="Pfam" id="PF07238"/>
    </source>
</evidence>
<evidence type="ECO:0000313" key="2">
    <source>
        <dbReference type="EMBL" id="XDT73430.1"/>
    </source>
</evidence>
<dbReference type="SUPFAM" id="SSF141371">
    <property type="entry name" value="PilZ domain-like"/>
    <property type="match status" value="1"/>
</dbReference>
<dbReference type="Gene3D" id="2.40.10.220">
    <property type="entry name" value="predicted glycosyltransferase like domains"/>
    <property type="match status" value="1"/>
</dbReference>
<sequence length="103" mass="11493">MTSSSMRNYNEKRDFIRMRVDSEVQVTDPESGRVLKGICRDLSGAGMSVELDMAFEAGATLKALLPSNNEAFPPLESIVRVVRCTPKDEGRFELGLKIEQISR</sequence>
<feature type="domain" description="PilZ" evidence="1">
    <location>
        <begin position="11"/>
        <end position="102"/>
    </location>
</feature>
<protein>
    <submittedName>
        <fullName evidence="2">PilZ domain-containing protein</fullName>
    </submittedName>
</protein>
<dbReference type="AlphaFoldDB" id="A0AB39V068"/>
<organism evidence="2">
    <name type="scientific">Thermohahella caldifontis</name>
    <dbReference type="NCBI Taxonomy" id="3142973"/>
    <lineage>
        <taxon>Bacteria</taxon>
        <taxon>Pseudomonadati</taxon>
        <taxon>Pseudomonadota</taxon>
        <taxon>Gammaproteobacteria</taxon>
        <taxon>Oceanospirillales</taxon>
        <taxon>Hahellaceae</taxon>
        <taxon>Thermohahella</taxon>
    </lineage>
</organism>
<proteinExistence type="predicted"/>
<reference evidence="2" key="1">
    <citation type="submission" date="2024-05" db="EMBL/GenBank/DDBJ databases">
        <title>Genome sequencing of novel strain.</title>
        <authorList>
            <person name="Ganbat D."/>
            <person name="Ganbat S."/>
            <person name="Lee S.-J."/>
        </authorList>
    </citation>
    <scope>NUCLEOTIDE SEQUENCE</scope>
    <source>
        <strain evidence="2">SMD15-11</strain>
    </source>
</reference>
<dbReference type="Pfam" id="PF07238">
    <property type="entry name" value="PilZ"/>
    <property type="match status" value="1"/>
</dbReference>
<name>A0AB39V068_9GAMM</name>
<gene>
    <name evidence="2" type="ORF">AAIA72_05520</name>
</gene>
<dbReference type="GO" id="GO:0035438">
    <property type="term" value="F:cyclic-di-GMP binding"/>
    <property type="evidence" value="ECO:0007669"/>
    <property type="project" value="InterPro"/>
</dbReference>
<dbReference type="RefSeq" id="WP_369602421.1">
    <property type="nucleotide sequence ID" value="NZ_CP154858.1"/>
</dbReference>